<comment type="caution">
    <text evidence="2">The sequence shown here is derived from an EMBL/GenBank/DDBJ whole genome shotgun (WGS) entry which is preliminary data.</text>
</comment>
<feature type="compositionally biased region" description="Acidic residues" evidence="1">
    <location>
        <begin position="301"/>
        <end position="311"/>
    </location>
</feature>
<name>A0AAD6ZHA5_9AGAR</name>
<dbReference type="Proteomes" id="UP001218218">
    <property type="component" value="Unassembled WGS sequence"/>
</dbReference>
<organism evidence="2 3">
    <name type="scientific">Mycena albidolilacea</name>
    <dbReference type="NCBI Taxonomy" id="1033008"/>
    <lineage>
        <taxon>Eukaryota</taxon>
        <taxon>Fungi</taxon>
        <taxon>Dikarya</taxon>
        <taxon>Basidiomycota</taxon>
        <taxon>Agaricomycotina</taxon>
        <taxon>Agaricomycetes</taxon>
        <taxon>Agaricomycetidae</taxon>
        <taxon>Agaricales</taxon>
        <taxon>Marasmiineae</taxon>
        <taxon>Mycenaceae</taxon>
        <taxon>Mycena</taxon>
    </lineage>
</organism>
<evidence type="ECO:0000313" key="3">
    <source>
        <dbReference type="Proteomes" id="UP001218218"/>
    </source>
</evidence>
<accession>A0AAD6ZHA5</accession>
<protein>
    <submittedName>
        <fullName evidence="2">Uncharacterized protein</fullName>
    </submittedName>
</protein>
<sequence length="323" mass="35240">IVDRKGHIIGVLINPPVPGQQWAEVVEAATAAMHATREKMTFPADAYHHRRATGDGFPAAARGFAFRGGRQEVGNIKASSQTNAAAMDELMEDPSIGRMATYPIRKQLFGEAGRFAYFAAVSFALLRKNPRLHRTWARSPLAAATFNLGPVSVSPPHVDGGNKADGMCLIGVLGDFNADHGGHLVCWDYDLIICFPPGCSILIPSAVVTHSNTPIQDGEERFSLIQYSARGLFRWIANGFCSDLDWQASAASEDLARREEECQTRCATALKKFTQWKDAKVKNFSGRGRVEVWDEGDVADFSDLTEDESGNDDGPPKKKACRG</sequence>
<dbReference type="Gene3D" id="3.60.130.30">
    <property type="match status" value="1"/>
</dbReference>
<dbReference type="EMBL" id="JARIHO010000050">
    <property type="protein sequence ID" value="KAJ7321692.1"/>
    <property type="molecule type" value="Genomic_DNA"/>
</dbReference>
<dbReference type="AlphaFoldDB" id="A0AAD6ZHA5"/>
<gene>
    <name evidence="2" type="ORF">DFH08DRAFT_712736</name>
</gene>
<proteinExistence type="predicted"/>
<evidence type="ECO:0000256" key="1">
    <source>
        <dbReference type="SAM" id="MobiDB-lite"/>
    </source>
</evidence>
<evidence type="ECO:0000313" key="2">
    <source>
        <dbReference type="EMBL" id="KAJ7321692.1"/>
    </source>
</evidence>
<feature type="region of interest" description="Disordered" evidence="1">
    <location>
        <begin position="301"/>
        <end position="323"/>
    </location>
</feature>
<keyword evidence="3" id="KW-1185">Reference proteome</keyword>
<feature type="non-terminal residue" evidence="2">
    <location>
        <position position="1"/>
    </location>
</feature>
<reference evidence="2" key="1">
    <citation type="submission" date="2023-03" db="EMBL/GenBank/DDBJ databases">
        <title>Massive genome expansion in bonnet fungi (Mycena s.s.) driven by repeated elements and novel gene families across ecological guilds.</title>
        <authorList>
            <consortium name="Lawrence Berkeley National Laboratory"/>
            <person name="Harder C.B."/>
            <person name="Miyauchi S."/>
            <person name="Viragh M."/>
            <person name="Kuo A."/>
            <person name="Thoen E."/>
            <person name="Andreopoulos B."/>
            <person name="Lu D."/>
            <person name="Skrede I."/>
            <person name="Drula E."/>
            <person name="Henrissat B."/>
            <person name="Morin E."/>
            <person name="Kohler A."/>
            <person name="Barry K."/>
            <person name="LaButti K."/>
            <person name="Morin E."/>
            <person name="Salamov A."/>
            <person name="Lipzen A."/>
            <person name="Mereny Z."/>
            <person name="Hegedus B."/>
            <person name="Baldrian P."/>
            <person name="Stursova M."/>
            <person name="Weitz H."/>
            <person name="Taylor A."/>
            <person name="Grigoriev I.V."/>
            <person name="Nagy L.G."/>
            <person name="Martin F."/>
            <person name="Kauserud H."/>
        </authorList>
    </citation>
    <scope>NUCLEOTIDE SEQUENCE</scope>
    <source>
        <strain evidence="2">CBHHK002</strain>
    </source>
</reference>